<keyword evidence="2" id="KW-1185">Reference proteome</keyword>
<dbReference type="AlphaFoldDB" id="A0A8T3C1L6"/>
<evidence type="ECO:0000313" key="1">
    <source>
        <dbReference type="EMBL" id="KAI0524613.1"/>
    </source>
</evidence>
<gene>
    <name evidence="1" type="ORF">KFK09_003990</name>
</gene>
<sequence>MLYMKNNERTQKTNKIIQFAYHPTSNHIKECNYNSKSYFSQNLPYVLCKQKV</sequence>
<accession>A0A8T3C1L6</accession>
<protein>
    <submittedName>
        <fullName evidence="1">Uncharacterized protein</fullName>
    </submittedName>
</protein>
<dbReference type="EMBL" id="JAGYWB010000004">
    <property type="protein sequence ID" value="KAI0524613.1"/>
    <property type="molecule type" value="Genomic_DNA"/>
</dbReference>
<organism evidence="1 2">
    <name type="scientific">Dendrobium nobile</name>
    <name type="common">Orchid</name>
    <dbReference type="NCBI Taxonomy" id="94219"/>
    <lineage>
        <taxon>Eukaryota</taxon>
        <taxon>Viridiplantae</taxon>
        <taxon>Streptophyta</taxon>
        <taxon>Embryophyta</taxon>
        <taxon>Tracheophyta</taxon>
        <taxon>Spermatophyta</taxon>
        <taxon>Magnoliopsida</taxon>
        <taxon>Liliopsida</taxon>
        <taxon>Asparagales</taxon>
        <taxon>Orchidaceae</taxon>
        <taxon>Epidendroideae</taxon>
        <taxon>Malaxideae</taxon>
        <taxon>Dendrobiinae</taxon>
        <taxon>Dendrobium</taxon>
    </lineage>
</organism>
<proteinExistence type="predicted"/>
<reference evidence="1" key="1">
    <citation type="journal article" date="2022" name="Front. Genet.">
        <title>Chromosome-Scale Assembly of the Dendrobium nobile Genome Provides Insights Into the Molecular Mechanism of the Biosynthesis of the Medicinal Active Ingredient of Dendrobium.</title>
        <authorList>
            <person name="Xu Q."/>
            <person name="Niu S.-C."/>
            <person name="Li K.-L."/>
            <person name="Zheng P.-J."/>
            <person name="Zhang X.-J."/>
            <person name="Jia Y."/>
            <person name="Liu Y."/>
            <person name="Niu Y.-X."/>
            <person name="Yu L.-H."/>
            <person name="Chen D.-F."/>
            <person name="Zhang G.-Q."/>
        </authorList>
    </citation>
    <scope>NUCLEOTIDE SEQUENCE</scope>
    <source>
        <tissue evidence="1">Leaf</tissue>
    </source>
</reference>
<evidence type="ECO:0000313" key="2">
    <source>
        <dbReference type="Proteomes" id="UP000829196"/>
    </source>
</evidence>
<dbReference type="Proteomes" id="UP000829196">
    <property type="component" value="Unassembled WGS sequence"/>
</dbReference>
<name>A0A8T3C1L6_DENNO</name>
<comment type="caution">
    <text evidence="1">The sequence shown here is derived from an EMBL/GenBank/DDBJ whole genome shotgun (WGS) entry which is preliminary data.</text>
</comment>